<feature type="region of interest" description="Disordered" evidence="1">
    <location>
        <begin position="376"/>
        <end position="400"/>
    </location>
</feature>
<gene>
    <name evidence="2" type="ORF">SAMN05216251_12753</name>
</gene>
<name>A0A1I2LCH7_9ACTN</name>
<dbReference type="OrthoDB" id="3376706at2"/>
<dbReference type="STRING" id="380248.SAMN05216251_12753"/>
<sequence length="400" mass="42228">MTTPPLAPVVYGPAGARVTITTTQRPVAAALRRMFHMWWNPLDPEERTAPAAHLTVVVDRTQAAHLARAVTADPAAREHSDGRRILRHTTTADGVIAVESGSGTVYEVRGTDVTVTARTATAAATAAVRMTGDLVRARMEAAGFRLLRASSVTWGDAAAVIVGPRRRGTTTATLYLGAYSVALGVQSPELVLARPEPDGTVTTRPWPTPVTVSLGLLTITGWHELVRHHLAEGQDLHPASDPRAAGILRGTGPAPQPGTRDADLTVSLWPDVLRYWLSIQHTHHGTAAALIFPGHSPGGLPAMAGTRRTVNVTDLLPPGPPPGDPLGVTGPHAADQEDTGRLLAALNRLTRQSLTLTRHPQTDADLLAGYVQRLPQPSRPAAPVPAGRAGEPLLSKGHVQ</sequence>
<protein>
    <submittedName>
        <fullName evidence="2">Uncharacterized protein</fullName>
    </submittedName>
</protein>
<accession>A0A1I2LCH7</accession>
<proteinExistence type="predicted"/>
<organism evidence="2 3">
    <name type="scientific">Actinacidiphila alni</name>
    <dbReference type="NCBI Taxonomy" id="380248"/>
    <lineage>
        <taxon>Bacteria</taxon>
        <taxon>Bacillati</taxon>
        <taxon>Actinomycetota</taxon>
        <taxon>Actinomycetes</taxon>
        <taxon>Kitasatosporales</taxon>
        <taxon>Streptomycetaceae</taxon>
        <taxon>Actinacidiphila</taxon>
    </lineage>
</organism>
<dbReference type="AlphaFoldDB" id="A0A1I2LCH7"/>
<evidence type="ECO:0000313" key="3">
    <source>
        <dbReference type="Proteomes" id="UP000199323"/>
    </source>
</evidence>
<evidence type="ECO:0000256" key="1">
    <source>
        <dbReference type="SAM" id="MobiDB-lite"/>
    </source>
</evidence>
<dbReference type="RefSeq" id="WP_093717223.1">
    <property type="nucleotide sequence ID" value="NZ_FONG01000027.1"/>
</dbReference>
<dbReference type="EMBL" id="FONG01000027">
    <property type="protein sequence ID" value="SFF75187.1"/>
    <property type="molecule type" value="Genomic_DNA"/>
</dbReference>
<dbReference type="Proteomes" id="UP000199323">
    <property type="component" value="Unassembled WGS sequence"/>
</dbReference>
<keyword evidence="3" id="KW-1185">Reference proteome</keyword>
<reference evidence="2 3" key="1">
    <citation type="submission" date="2016-10" db="EMBL/GenBank/DDBJ databases">
        <authorList>
            <person name="de Groot N.N."/>
        </authorList>
    </citation>
    <scope>NUCLEOTIDE SEQUENCE [LARGE SCALE GENOMIC DNA]</scope>
    <source>
        <strain evidence="2 3">CGMCC 4.3510</strain>
    </source>
</reference>
<evidence type="ECO:0000313" key="2">
    <source>
        <dbReference type="EMBL" id="SFF75187.1"/>
    </source>
</evidence>